<feature type="compositionally biased region" description="Polar residues" evidence="1">
    <location>
        <begin position="26"/>
        <end position="38"/>
    </location>
</feature>
<organism evidence="2 3">
    <name type="scientific">Lithospermum erythrorhizon</name>
    <name type="common">Purple gromwell</name>
    <name type="synonym">Lithospermum officinale var. erythrorhizon</name>
    <dbReference type="NCBI Taxonomy" id="34254"/>
    <lineage>
        <taxon>Eukaryota</taxon>
        <taxon>Viridiplantae</taxon>
        <taxon>Streptophyta</taxon>
        <taxon>Embryophyta</taxon>
        <taxon>Tracheophyta</taxon>
        <taxon>Spermatophyta</taxon>
        <taxon>Magnoliopsida</taxon>
        <taxon>eudicotyledons</taxon>
        <taxon>Gunneridae</taxon>
        <taxon>Pentapetalae</taxon>
        <taxon>asterids</taxon>
        <taxon>lamiids</taxon>
        <taxon>Boraginales</taxon>
        <taxon>Boraginaceae</taxon>
        <taxon>Boraginoideae</taxon>
        <taxon>Lithospermeae</taxon>
        <taxon>Lithospermum</taxon>
    </lineage>
</organism>
<protein>
    <submittedName>
        <fullName evidence="2">Uncharacterized protein</fullName>
    </submittedName>
</protein>
<sequence>MASKEAPSQKGQSSIRGGIVERTLQEGLTSENPSLGNSETKEDTEVFATSMLTEPSGGVTGSSKITSKKHKRTSSEGPKRNSKKVKVLTISEGVRDSQTLEGFRRRTATSVIAKGHLLHLRDHYSIHPKVLMKIPREARLPILPKRDTPRSFGSSSIMTCI</sequence>
<name>A0AAV3PLQ2_LITER</name>
<gene>
    <name evidence="2" type="ORF">LIER_10475</name>
</gene>
<evidence type="ECO:0000313" key="3">
    <source>
        <dbReference type="Proteomes" id="UP001454036"/>
    </source>
</evidence>
<keyword evidence="3" id="KW-1185">Reference proteome</keyword>
<feature type="region of interest" description="Disordered" evidence="1">
    <location>
        <begin position="1"/>
        <end position="85"/>
    </location>
</feature>
<dbReference type="EMBL" id="BAABME010001863">
    <property type="protein sequence ID" value="GAA0151847.1"/>
    <property type="molecule type" value="Genomic_DNA"/>
</dbReference>
<dbReference type="AlphaFoldDB" id="A0AAV3PLQ2"/>
<reference evidence="2 3" key="1">
    <citation type="submission" date="2024-01" db="EMBL/GenBank/DDBJ databases">
        <title>The complete chloroplast genome sequence of Lithospermum erythrorhizon: insights into the phylogenetic relationship among Boraginaceae species and the maternal lineages of purple gromwells.</title>
        <authorList>
            <person name="Okada T."/>
            <person name="Watanabe K."/>
        </authorList>
    </citation>
    <scope>NUCLEOTIDE SEQUENCE [LARGE SCALE GENOMIC DNA]</scope>
</reference>
<dbReference type="Proteomes" id="UP001454036">
    <property type="component" value="Unassembled WGS sequence"/>
</dbReference>
<evidence type="ECO:0000313" key="2">
    <source>
        <dbReference type="EMBL" id="GAA0151847.1"/>
    </source>
</evidence>
<evidence type="ECO:0000256" key="1">
    <source>
        <dbReference type="SAM" id="MobiDB-lite"/>
    </source>
</evidence>
<comment type="caution">
    <text evidence="2">The sequence shown here is derived from an EMBL/GenBank/DDBJ whole genome shotgun (WGS) entry which is preliminary data.</text>
</comment>
<accession>A0AAV3PLQ2</accession>
<proteinExistence type="predicted"/>